<feature type="compositionally biased region" description="Basic and acidic residues" evidence="5">
    <location>
        <begin position="364"/>
        <end position="373"/>
    </location>
</feature>
<feature type="compositionally biased region" description="Basic residues" evidence="5">
    <location>
        <begin position="339"/>
        <end position="363"/>
    </location>
</feature>
<evidence type="ECO:0000256" key="1">
    <source>
        <dbReference type="ARBA" id="ARBA00022723"/>
    </source>
</evidence>
<keyword evidence="2 4" id="KW-0863">Zinc-finger</keyword>
<dbReference type="InterPro" id="IPR019787">
    <property type="entry name" value="Znf_PHD-finger"/>
</dbReference>
<feature type="non-terminal residue" evidence="8">
    <location>
        <position position="1827"/>
    </location>
</feature>
<name>A0AAV2RML3_MEGNR</name>
<evidence type="ECO:0000256" key="3">
    <source>
        <dbReference type="ARBA" id="ARBA00022833"/>
    </source>
</evidence>
<feature type="compositionally biased region" description="Low complexity" evidence="5">
    <location>
        <begin position="949"/>
        <end position="965"/>
    </location>
</feature>
<dbReference type="PROSITE" id="PS50089">
    <property type="entry name" value="ZF_RING_2"/>
    <property type="match status" value="1"/>
</dbReference>
<evidence type="ECO:0000313" key="9">
    <source>
        <dbReference type="Proteomes" id="UP001497623"/>
    </source>
</evidence>
<feature type="compositionally biased region" description="Basic and acidic residues" evidence="5">
    <location>
        <begin position="728"/>
        <end position="748"/>
    </location>
</feature>
<dbReference type="InterPro" id="IPR017907">
    <property type="entry name" value="Znf_RING_CS"/>
</dbReference>
<feature type="compositionally biased region" description="Basic and acidic residues" evidence="5">
    <location>
        <begin position="914"/>
        <end position="933"/>
    </location>
</feature>
<dbReference type="PROSITE" id="PS01359">
    <property type="entry name" value="ZF_PHD_1"/>
    <property type="match status" value="1"/>
</dbReference>
<dbReference type="SMART" id="SM00184">
    <property type="entry name" value="RING"/>
    <property type="match status" value="2"/>
</dbReference>
<feature type="compositionally biased region" description="Low complexity" evidence="5">
    <location>
        <begin position="520"/>
        <end position="615"/>
    </location>
</feature>
<evidence type="ECO:0000256" key="4">
    <source>
        <dbReference type="PROSITE-ProRule" id="PRU00175"/>
    </source>
</evidence>
<dbReference type="Gene3D" id="3.30.40.10">
    <property type="entry name" value="Zinc/RING finger domain, C3HC4 (zinc finger)"/>
    <property type="match status" value="2"/>
</dbReference>
<reference evidence="8 9" key="1">
    <citation type="submission" date="2024-05" db="EMBL/GenBank/DDBJ databases">
        <authorList>
            <person name="Wallberg A."/>
        </authorList>
    </citation>
    <scope>NUCLEOTIDE SEQUENCE [LARGE SCALE GENOMIC DNA]</scope>
</reference>
<keyword evidence="3" id="KW-0862">Zinc</keyword>
<dbReference type="PROSITE" id="PS50016">
    <property type="entry name" value="ZF_PHD_2"/>
    <property type="match status" value="1"/>
</dbReference>
<dbReference type="InterPro" id="IPR011011">
    <property type="entry name" value="Znf_FYVE_PHD"/>
</dbReference>
<feature type="compositionally biased region" description="Basic and acidic residues" evidence="5">
    <location>
        <begin position="969"/>
        <end position="994"/>
    </location>
</feature>
<feature type="compositionally biased region" description="Basic residues" evidence="5">
    <location>
        <begin position="715"/>
        <end position="727"/>
    </location>
</feature>
<comment type="caution">
    <text evidence="8">The sequence shown here is derived from an EMBL/GenBank/DDBJ whole genome shotgun (WGS) entry which is preliminary data.</text>
</comment>
<feature type="compositionally biased region" description="Low complexity" evidence="5">
    <location>
        <begin position="995"/>
        <end position="1008"/>
    </location>
</feature>
<dbReference type="SMART" id="SM00249">
    <property type="entry name" value="PHD"/>
    <property type="match status" value="1"/>
</dbReference>
<feature type="compositionally biased region" description="Basic residues" evidence="5">
    <location>
        <begin position="1134"/>
        <end position="1144"/>
    </location>
</feature>
<dbReference type="InterPro" id="IPR057031">
    <property type="entry name" value="SFR19-like_C"/>
</dbReference>
<accession>A0AAV2RML3</accession>
<feature type="region of interest" description="Disordered" evidence="5">
    <location>
        <begin position="281"/>
        <end position="373"/>
    </location>
</feature>
<feature type="compositionally biased region" description="Low complexity" evidence="5">
    <location>
        <begin position="1147"/>
        <end position="1157"/>
    </location>
</feature>
<evidence type="ECO:0000259" key="7">
    <source>
        <dbReference type="PROSITE" id="PS50089"/>
    </source>
</evidence>
<feature type="compositionally biased region" description="Low complexity" evidence="5">
    <location>
        <begin position="691"/>
        <end position="705"/>
    </location>
</feature>
<dbReference type="InterPro" id="IPR019786">
    <property type="entry name" value="Zinc_finger_PHD-type_CS"/>
</dbReference>
<dbReference type="SUPFAM" id="SSF57850">
    <property type="entry name" value="RING/U-box"/>
    <property type="match status" value="1"/>
</dbReference>
<evidence type="ECO:0000256" key="2">
    <source>
        <dbReference type="ARBA" id="ARBA00022771"/>
    </source>
</evidence>
<feature type="compositionally biased region" description="Basic residues" evidence="5">
    <location>
        <begin position="661"/>
        <end position="690"/>
    </location>
</feature>
<protein>
    <recommendedName>
        <fullName evidence="10">PHD and RING finger domain-containing protein 1</fullName>
    </recommendedName>
</protein>
<feature type="domain" description="PHD-type" evidence="6">
    <location>
        <begin position="223"/>
        <end position="273"/>
    </location>
</feature>
<feature type="compositionally biased region" description="Basic residues" evidence="5">
    <location>
        <begin position="793"/>
        <end position="802"/>
    </location>
</feature>
<keyword evidence="9" id="KW-1185">Reference proteome</keyword>
<feature type="compositionally biased region" description="Basic and acidic residues" evidence="5">
    <location>
        <begin position="1165"/>
        <end position="1174"/>
    </location>
</feature>
<feature type="compositionally biased region" description="Basic and acidic residues" evidence="5">
    <location>
        <begin position="770"/>
        <end position="792"/>
    </location>
</feature>
<dbReference type="InterPro" id="IPR047157">
    <property type="entry name" value="PHRF1/Atg35"/>
</dbReference>
<gene>
    <name evidence="8" type="ORF">MNOR_LOCUS27155</name>
</gene>
<dbReference type="InterPro" id="IPR013083">
    <property type="entry name" value="Znf_RING/FYVE/PHD"/>
</dbReference>
<feature type="region of interest" description="Disordered" evidence="5">
    <location>
        <begin position="481"/>
        <end position="1196"/>
    </location>
</feature>
<feature type="compositionally biased region" description="Basic and acidic residues" evidence="5">
    <location>
        <begin position="1537"/>
        <end position="1560"/>
    </location>
</feature>
<feature type="compositionally biased region" description="Basic and acidic residues" evidence="5">
    <location>
        <begin position="1492"/>
        <end position="1528"/>
    </location>
</feature>
<dbReference type="GO" id="GO:0008270">
    <property type="term" value="F:zinc ion binding"/>
    <property type="evidence" value="ECO:0007669"/>
    <property type="project" value="UniProtKB-KW"/>
</dbReference>
<feature type="compositionally biased region" description="Basic and acidic residues" evidence="5">
    <location>
        <begin position="312"/>
        <end position="321"/>
    </location>
</feature>
<feature type="compositionally biased region" description="Low complexity" evidence="5">
    <location>
        <begin position="628"/>
        <end position="660"/>
    </location>
</feature>
<dbReference type="Pfam" id="PF23030">
    <property type="entry name" value="SCAF11-like_C"/>
    <property type="match status" value="1"/>
</dbReference>
<feature type="compositionally biased region" description="Basic and acidic residues" evidence="5">
    <location>
        <begin position="1115"/>
        <end position="1133"/>
    </location>
</feature>
<feature type="compositionally biased region" description="Basic residues" evidence="5">
    <location>
        <begin position="616"/>
        <end position="627"/>
    </location>
</feature>
<dbReference type="Pfam" id="PF00628">
    <property type="entry name" value="PHD"/>
    <property type="match status" value="1"/>
</dbReference>
<feature type="region of interest" description="Disordered" evidence="5">
    <location>
        <begin position="1681"/>
        <end position="1788"/>
    </location>
</feature>
<feature type="region of interest" description="Disordered" evidence="5">
    <location>
        <begin position="1403"/>
        <end position="1560"/>
    </location>
</feature>
<dbReference type="PANTHER" id="PTHR12618:SF20">
    <property type="entry name" value="PHD AND RING FINGER DOMAIN-CONTAINING PROTEIN 1"/>
    <property type="match status" value="1"/>
</dbReference>
<dbReference type="PANTHER" id="PTHR12618">
    <property type="entry name" value="PHD AND RING FINGER DOMAIN-CONTAINING PROTEIN 1"/>
    <property type="match status" value="1"/>
</dbReference>
<dbReference type="InterPro" id="IPR001841">
    <property type="entry name" value="Znf_RING"/>
</dbReference>
<feature type="compositionally biased region" description="Basic and acidic residues" evidence="5">
    <location>
        <begin position="481"/>
        <end position="500"/>
    </location>
</feature>
<evidence type="ECO:0008006" key="10">
    <source>
        <dbReference type="Google" id="ProtNLM"/>
    </source>
</evidence>
<evidence type="ECO:0000313" key="8">
    <source>
        <dbReference type="EMBL" id="CAL4133276.1"/>
    </source>
</evidence>
<feature type="compositionally biased region" description="Basic residues" evidence="5">
    <location>
        <begin position="1080"/>
        <end position="1089"/>
    </location>
</feature>
<evidence type="ECO:0000259" key="6">
    <source>
        <dbReference type="PROSITE" id="PS50016"/>
    </source>
</evidence>
<dbReference type="CDD" id="cd15536">
    <property type="entry name" value="PHD_PHRF1"/>
    <property type="match status" value="1"/>
</dbReference>
<feature type="region of interest" description="Disordered" evidence="5">
    <location>
        <begin position="1"/>
        <end position="140"/>
    </location>
</feature>
<dbReference type="PROSITE" id="PS00518">
    <property type="entry name" value="ZF_RING_1"/>
    <property type="match status" value="1"/>
</dbReference>
<organism evidence="8 9">
    <name type="scientific">Meganyctiphanes norvegica</name>
    <name type="common">Northern krill</name>
    <name type="synonym">Thysanopoda norvegica</name>
    <dbReference type="NCBI Taxonomy" id="48144"/>
    <lineage>
        <taxon>Eukaryota</taxon>
        <taxon>Metazoa</taxon>
        <taxon>Ecdysozoa</taxon>
        <taxon>Arthropoda</taxon>
        <taxon>Crustacea</taxon>
        <taxon>Multicrustacea</taxon>
        <taxon>Malacostraca</taxon>
        <taxon>Eumalacostraca</taxon>
        <taxon>Eucarida</taxon>
        <taxon>Euphausiacea</taxon>
        <taxon>Euphausiidae</taxon>
        <taxon>Meganyctiphanes</taxon>
    </lineage>
</organism>
<feature type="compositionally biased region" description="Polar residues" evidence="5">
    <location>
        <begin position="934"/>
        <end position="948"/>
    </location>
</feature>
<feature type="compositionally biased region" description="Basic and acidic residues" evidence="5">
    <location>
        <begin position="1448"/>
        <end position="1457"/>
    </location>
</feature>
<feature type="compositionally biased region" description="Basic and acidic residues" evidence="5">
    <location>
        <begin position="803"/>
        <end position="899"/>
    </location>
</feature>
<sequence length="1827" mass="206723">MSQMSESDEDSQKMFNNYGSESKIKTSGGDEPYSPSAPTDPTDTWSPKGLAKHMSAYSDIFEDPEVDPTEGSSSGSGGGTRPKNTLKPRSTSMSDKRSPPHGGSSSSVKRKSDHISDSESDDDGPLHEDSDGDSDSSDGAPSTATCAICLGKMRGEVGSPNVCEHTFCLECILEWSNNNATCPQDRKAFNLILVRHHLGGPITSELPIELPPEQSSEIVEENPTYCEVCNECDREDRLLLCDGCDMGYHLECLSPPLSTVPIEEWFCPVCVSADLPQSVQSSSWEQRNSSEVGPSSSSSGSRGSRSSQSESRSSRSRESRGTSRRRLIPRTQAAERVRIKMAKKQRAKKAEKRRKRREKIKRVKTSENEKKLHHYGKELEGADVDAQYNSDDEAEKILTGNAVQKHFSSLHAKERQEKKKANAAKIIFENFFTPRTSYAGPKTSVATRVAFTPQPSSADVLGDIFESQAIAFGSSKNLTLTEDRKLQPKDPKKFEEDSFAKDIPLPSNKSSTSAKEGTHSPSRSSKSNYNSSPRYSKRSPSPRSSKRSPSPRNSKRSPSPRNSKRSPSPRSSKCSPSPRSSKRSSSPRSSKRSPSPRISKRSPSPRSLKRSPSPRSLKRSPSHKNSKRSPSPKSSKRSPSPRISRKSPSPRNSKRSPSPRISKRRSSPKRSKHSPSPKHSKRSPSPRSSKRSSSPRSSRRSPSSKNYKRTPSPRGYKKRTPSPRNRRSSQDYKREFSSKTDRSREDKYYSPLESRNRSPPKMSYNRPVSSRRERERRRSYSPDEKGYKQDYRKSKHSPKSKRSKDSRSPETLFFERPERERSPYKKDKSRDGYREGHKVDKGYDKRDRSPQRKDRSYHEKSPQRDYSPIRERSPQRSERSPYRDRSPRRKELSPRRDSSPYRSHKIIGHKSRSHERSLDGHDRGKLKVKERSQWSHTYFNSNGTEATKSNSTSYSVHSVHSVHSSSKGHKAESLKRDSSQDSSDDKSKTSHSSKESSTSNSSSDSSSSESEKDSEEEASEQLSLHSVGNLMMALKNKKKPDDKQKYKKESKKEKVSEGKRKKVSSQQREIEIDSDSSRKESKKHKKNKRKNIEETFIISDESEEDEQPIQTINKLKIEPRSSKNKSSSKDTESKRKKHSKRRHKSESSSSSSSSSESESSDTEEDFKSKSDKGKSKGNFKNVEIQKIKKVKDDVEGSSIGEKKISISLKDNFSIKINKKNALGVDEEPTKKLSGLPLPDKEPEEFTYFNPYEKKRVSHFAPPEEKPKIIEIEKKPATSLFERTSLVLAAANEEKAKEESLKSSKKRIPKIPLPDEKLVREEAIRNDVIKDLIEESDIIKDALMQGSESQRDVIKDAIKDVIGSNKDKTLIRVRGDIIKDKDTGKGVNDVKKASQALDKIKSIPTIPLPADKPKKKQESDDEIEEVWRKAVPGTSRRRSGDIKLNLLSDKARNNEKKSKGQTIMTEDDDIIGLQVPKKKEDSQDLPNKIKTQIFDEDKNKDKNEMKKVSESNQDKNLSKNESKEKEKSQSHSNSLCESDIKHLKGTPKKEPKKDTSNLYTEKKSVIPGLDLISPKKRDPLDIELPTERKRTFSVSSSDDDDYDFNSSSFDINKIINCEMEKQTKDDKDLLKIQKREKEKERKVAECLAAFHRHKGIPDSEDEQEYKISMEGIMLDKKIQNISGKTEKRRSSTHGLVDNFVLQNNPDLKDNSEDEDKPYSPTQSAHLACANENEDKPYSPTQSAHLESEPEAGDDSPYSPTQHVPVETMPVPKPSSPAPPNKRLQNPVNKNLLESKVIEEVKKYLDPYYRDKTFNREEYKQIVSKCVDK</sequence>
<feature type="compositionally biased region" description="Polar residues" evidence="5">
    <location>
        <begin position="36"/>
        <end position="45"/>
    </location>
</feature>
<feature type="compositionally biased region" description="Pro residues" evidence="5">
    <location>
        <begin position="1769"/>
        <end position="1778"/>
    </location>
</feature>
<feature type="compositionally biased region" description="Basic and acidic residues" evidence="5">
    <location>
        <begin position="1183"/>
        <end position="1196"/>
    </location>
</feature>
<feature type="domain" description="RING-type" evidence="7">
    <location>
        <begin position="146"/>
        <end position="186"/>
    </location>
</feature>
<proteinExistence type="predicted"/>
<dbReference type="EMBL" id="CAXKWB010028139">
    <property type="protein sequence ID" value="CAL4133276.1"/>
    <property type="molecule type" value="Genomic_DNA"/>
</dbReference>
<feature type="compositionally biased region" description="Basic residues" evidence="5">
    <location>
        <begin position="902"/>
        <end position="913"/>
    </location>
</feature>
<dbReference type="SUPFAM" id="SSF57903">
    <property type="entry name" value="FYVE/PHD zinc finger"/>
    <property type="match status" value="1"/>
</dbReference>
<dbReference type="Pfam" id="PF13639">
    <property type="entry name" value="zf-RING_2"/>
    <property type="match status" value="1"/>
</dbReference>
<dbReference type="Proteomes" id="UP001497623">
    <property type="component" value="Unassembled WGS sequence"/>
</dbReference>
<dbReference type="InterPro" id="IPR001965">
    <property type="entry name" value="Znf_PHD"/>
</dbReference>
<feature type="compositionally biased region" description="Low complexity" evidence="5">
    <location>
        <begin position="287"/>
        <end position="311"/>
    </location>
</feature>
<feature type="compositionally biased region" description="Basic and acidic residues" evidence="5">
    <location>
        <begin position="1068"/>
        <end position="1079"/>
    </location>
</feature>
<keyword evidence="1" id="KW-0479">Metal-binding</keyword>
<evidence type="ECO:0000256" key="5">
    <source>
        <dbReference type="SAM" id="MobiDB-lite"/>
    </source>
</evidence>